<gene>
    <name evidence="2" type="ORF">WN72_33590</name>
</gene>
<evidence type="ECO:0000259" key="1">
    <source>
        <dbReference type="Pfam" id="PF11953"/>
    </source>
</evidence>
<dbReference type="Proteomes" id="UP000594015">
    <property type="component" value="Chromosome"/>
</dbReference>
<reference evidence="2 3" key="1">
    <citation type="submission" date="2018-06" db="EMBL/GenBank/DDBJ databases">
        <title>Comparative genomics of Bradyrhizobium nodulating Arachidis hypogaea.</title>
        <authorList>
            <person name="Li Y."/>
        </authorList>
    </citation>
    <scope>NUCLEOTIDE SEQUENCE [LARGE SCALE GENOMIC DNA]</scope>
    <source>
        <strain evidence="2 3">CCBAU 051107</strain>
    </source>
</reference>
<sequence length="87" mass="9483">MRFGWRIKWLPRSVATLQGRMSSKSAKMVGKIRLPLATAIFGVLNAEMSALWPNITEKKDPLPDAAAFDGTPGKFEAYFSKLPGAGS</sequence>
<feature type="domain" description="Ferredoxin C-terminal" evidence="1">
    <location>
        <begin position="44"/>
        <end position="80"/>
    </location>
</feature>
<name>A0AAE7NUV1_9BRAD</name>
<dbReference type="Pfam" id="PF11953">
    <property type="entry name" value="DUF3470"/>
    <property type="match status" value="1"/>
</dbReference>
<evidence type="ECO:0000313" key="2">
    <source>
        <dbReference type="EMBL" id="QOZ70685.1"/>
    </source>
</evidence>
<protein>
    <submittedName>
        <fullName evidence="2">DUF3470 domain-containing protein</fullName>
    </submittedName>
</protein>
<dbReference type="AlphaFoldDB" id="A0AAE7NUV1"/>
<dbReference type="InterPro" id="IPR022569">
    <property type="entry name" value="Fd_C"/>
</dbReference>
<organism evidence="2 3">
    <name type="scientific">Bradyrhizobium arachidis</name>
    <dbReference type="NCBI Taxonomy" id="858423"/>
    <lineage>
        <taxon>Bacteria</taxon>
        <taxon>Pseudomonadati</taxon>
        <taxon>Pseudomonadota</taxon>
        <taxon>Alphaproteobacteria</taxon>
        <taxon>Hyphomicrobiales</taxon>
        <taxon>Nitrobacteraceae</taxon>
        <taxon>Bradyrhizobium</taxon>
    </lineage>
</organism>
<accession>A0AAE7NUV1</accession>
<dbReference type="KEGG" id="barh:WN72_33590"/>
<proteinExistence type="predicted"/>
<evidence type="ECO:0000313" key="3">
    <source>
        <dbReference type="Proteomes" id="UP000594015"/>
    </source>
</evidence>
<dbReference type="EMBL" id="CP030050">
    <property type="protein sequence ID" value="QOZ70685.1"/>
    <property type="molecule type" value="Genomic_DNA"/>
</dbReference>